<dbReference type="RefSeq" id="WP_188745662.1">
    <property type="nucleotide sequence ID" value="NZ_BMIJ01000001.1"/>
</dbReference>
<dbReference type="InterPro" id="IPR054828">
    <property type="entry name" value="Vit_B12_bind_prot"/>
</dbReference>
<accession>A0ABQ1K3R9</accession>
<dbReference type="PROSITE" id="PS50983">
    <property type="entry name" value="FE_B12_PBP"/>
    <property type="match status" value="1"/>
</dbReference>
<evidence type="ECO:0000256" key="2">
    <source>
        <dbReference type="SAM" id="SignalP"/>
    </source>
</evidence>
<name>A0ABQ1K3R9_9GAMM</name>
<reference evidence="5" key="1">
    <citation type="journal article" date="2019" name="Int. J. Syst. Evol. Microbiol.">
        <title>The Global Catalogue of Microorganisms (GCM) 10K type strain sequencing project: providing services to taxonomists for standard genome sequencing and annotation.</title>
        <authorList>
            <consortium name="The Broad Institute Genomics Platform"/>
            <consortium name="The Broad Institute Genome Sequencing Center for Infectious Disease"/>
            <person name="Wu L."/>
            <person name="Ma J."/>
        </authorList>
    </citation>
    <scope>NUCLEOTIDE SEQUENCE [LARGE SCALE GENOMIC DNA]</scope>
    <source>
        <strain evidence="5">CGMCC 1.15341</strain>
    </source>
</reference>
<dbReference type="InterPro" id="IPR002491">
    <property type="entry name" value="ABC_transptr_periplasmic_BD"/>
</dbReference>
<dbReference type="InterPro" id="IPR050902">
    <property type="entry name" value="ABC_Transporter_SBP"/>
</dbReference>
<dbReference type="NCBIfam" id="NF038402">
    <property type="entry name" value="TroA_like"/>
    <property type="match status" value="1"/>
</dbReference>
<comment type="caution">
    <text evidence="4">The sequence shown here is derived from an EMBL/GenBank/DDBJ whole genome shotgun (WGS) entry which is preliminary data.</text>
</comment>
<dbReference type="SUPFAM" id="SSF53807">
    <property type="entry name" value="Helical backbone' metal receptor"/>
    <property type="match status" value="1"/>
</dbReference>
<dbReference type="Gene3D" id="3.40.50.1980">
    <property type="entry name" value="Nitrogenase molybdenum iron protein domain"/>
    <property type="match status" value="2"/>
</dbReference>
<dbReference type="Pfam" id="PF01497">
    <property type="entry name" value="Peripla_BP_2"/>
    <property type="match status" value="1"/>
</dbReference>
<evidence type="ECO:0000259" key="3">
    <source>
        <dbReference type="PROSITE" id="PS50983"/>
    </source>
</evidence>
<keyword evidence="5" id="KW-1185">Reference proteome</keyword>
<gene>
    <name evidence="4" type="primary">btuF</name>
    <name evidence="4" type="ORF">GCM10011352_06630</name>
</gene>
<feature type="domain" description="Fe/B12 periplasmic-binding" evidence="3">
    <location>
        <begin position="40"/>
        <end position="285"/>
    </location>
</feature>
<dbReference type="PANTHER" id="PTHR30535:SF34">
    <property type="entry name" value="MOLYBDATE-BINDING PROTEIN MOLA"/>
    <property type="match status" value="1"/>
</dbReference>
<protein>
    <submittedName>
        <fullName evidence="4">Cobalamin-binding protein</fullName>
    </submittedName>
</protein>
<dbReference type="CDD" id="cd01144">
    <property type="entry name" value="BtuF"/>
    <property type="match status" value="1"/>
</dbReference>
<proteinExistence type="predicted"/>
<feature type="signal peptide" evidence="2">
    <location>
        <begin position="1"/>
        <end position="20"/>
    </location>
</feature>
<dbReference type="Proteomes" id="UP000629025">
    <property type="component" value="Unassembled WGS sequence"/>
</dbReference>
<organism evidence="4 5">
    <name type="scientific">Marinobacterium zhoushanense</name>
    <dbReference type="NCBI Taxonomy" id="1679163"/>
    <lineage>
        <taxon>Bacteria</taxon>
        <taxon>Pseudomonadati</taxon>
        <taxon>Pseudomonadota</taxon>
        <taxon>Gammaproteobacteria</taxon>
        <taxon>Oceanospirillales</taxon>
        <taxon>Oceanospirillaceae</taxon>
        <taxon>Marinobacterium</taxon>
    </lineage>
</organism>
<evidence type="ECO:0000313" key="4">
    <source>
        <dbReference type="EMBL" id="GGB83460.1"/>
    </source>
</evidence>
<feature type="chain" id="PRO_5045276811" evidence="2">
    <location>
        <begin position="21"/>
        <end position="293"/>
    </location>
</feature>
<sequence length="293" mass="32171">MFRVMLFLLLALSSSLTAFGAISLVDASGRPIVLDQPARRIVALAPDIVENLYAVGAGERIVGRVSYSDYPSQAESIPLVGDYQRFNAEVILSLQPDLILAWLEGNPEAELRRLESFGFKVARLSTKRIEQIPDNLRLLGRLTGMVPEAERVADRFEARLRGLKPESKGVPTLFYQLWDNPLLTVSDDALIGQAIKFCGAHNPFGGRPEAAPQVSVEAVISAAPDLIVSTDEVGVAWQTRWLNWQMIPAVRRNALYTLSADHIHRATPRFLDGLDALCGAVASARQYAGVKPR</sequence>
<evidence type="ECO:0000256" key="1">
    <source>
        <dbReference type="ARBA" id="ARBA00022729"/>
    </source>
</evidence>
<keyword evidence="1 2" id="KW-0732">Signal</keyword>
<dbReference type="PANTHER" id="PTHR30535">
    <property type="entry name" value="VITAMIN B12-BINDING PROTEIN"/>
    <property type="match status" value="1"/>
</dbReference>
<evidence type="ECO:0000313" key="5">
    <source>
        <dbReference type="Proteomes" id="UP000629025"/>
    </source>
</evidence>
<dbReference type="EMBL" id="BMIJ01000001">
    <property type="protein sequence ID" value="GGB83460.1"/>
    <property type="molecule type" value="Genomic_DNA"/>
</dbReference>